<dbReference type="PROSITE" id="PS00552">
    <property type="entry name" value="HTH_MERR_1"/>
    <property type="match status" value="1"/>
</dbReference>
<dbReference type="SUPFAM" id="SSF46955">
    <property type="entry name" value="Putative DNA-binding domain"/>
    <property type="match status" value="1"/>
</dbReference>
<protein>
    <submittedName>
        <fullName evidence="3">MerR family transcriptional regulator</fullName>
    </submittedName>
    <submittedName>
        <fullName evidence="4">Zn(II)-responsive regulator of zntA</fullName>
    </submittedName>
</protein>
<reference evidence="4 6" key="2">
    <citation type="submission" date="2018-08" db="EMBL/GenBank/DDBJ databases">
        <title>Genetic Globetrotter - A new plasmid hitch-hiking vast phylogenetic and geographic distances.</title>
        <authorList>
            <person name="Vollmers J."/>
            <person name="Petersen J."/>
        </authorList>
    </citation>
    <scope>NUCLEOTIDE SEQUENCE [LARGE SCALE GENOMIC DNA]</scope>
    <source>
        <strain evidence="4 6">DSM 26383</strain>
    </source>
</reference>
<dbReference type="RefSeq" id="WP_057816347.1">
    <property type="nucleotide sequence ID" value="NZ_CP031598.1"/>
</dbReference>
<dbReference type="OrthoDB" id="9802944at2"/>
<sequence length="142" mass="15843">MYSIGELSRRTGVKVPTIRYYEEMGLIAAAGRTSGNQRRYGRDELEQLGFIRHARDLGFPLGAISSLIELQRHPDRTCREASEIAQAQLDDVREKIARLRALETELGRIVDGCSGEGTPEECYVLASLSDHDLCETEHGQGH</sequence>
<dbReference type="SMART" id="SM00422">
    <property type="entry name" value="HTH_MERR"/>
    <property type="match status" value="1"/>
</dbReference>
<dbReference type="PATRIC" id="fig|540747.5.peg.5354"/>
<dbReference type="Proteomes" id="UP000051401">
    <property type="component" value="Unassembled WGS sequence"/>
</dbReference>
<dbReference type="EMBL" id="CP031598">
    <property type="protein sequence ID" value="QEW24548.1"/>
    <property type="molecule type" value="Genomic_DNA"/>
</dbReference>
<dbReference type="InterPro" id="IPR000551">
    <property type="entry name" value="MerR-type_HTH_dom"/>
</dbReference>
<evidence type="ECO:0000313" key="5">
    <source>
        <dbReference type="Proteomes" id="UP000051401"/>
    </source>
</evidence>
<dbReference type="Gene3D" id="1.10.1660.10">
    <property type="match status" value="1"/>
</dbReference>
<proteinExistence type="predicted"/>
<dbReference type="EMBL" id="LAXI01000006">
    <property type="protein sequence ID" value="KRS17702.1"/>
    <property type="molecule type" value="Genomic_DNA"/>
</dbReference>
<accession>A0A0T5P913</accession>
<dbReference type="InterPro" id="IPR047057">
    <property type="entry name" value="MerR_fam"/>
</dbReference>
<dbReference type="Proteomes" id="UP000325785">
    <property type="component" value="Chromosome"/>
</dbReference>
<evidence type="ECO:0000259" key="2">
    <source>
        <dbReference type="PROSITE" id="PS50937"/>
    </source>
</evidence>
<dbReference type="KEGG" id="rid:RIdsm_00328"/>
<dbReference type="Pfam" id="PF13411">
    <property type="entry name" value="MerR_1"/>
    <property type="match status" value="1"/>
</dbReference>
<dbReference type="PANTHER" id="PTHR30204">
    <property type="entry name" value="REDOX-CYCLING DRUG-SENSING TRANSCRIPTIONAL ACTIVATOR SOXR"/>
    <property type="match status" value="1"/>
</dbReference>
<dbReference type="PRINTS" id="PR00040">
    <property type="entry name" value="HTHMERR"/>
</dbReference>
<dbReference type="CDD" id="cd04785">
    <property type="entry name" value="HTH_CadR-PbrR-like"/>
    <property type="match status" value="1"/>
</dbReference>
<dbReference type="GO" id="GO:0003677">
    <property type="term" value="F:DNA binding"/>
    <property type="evidence" value="ECO:0007669"/>
    <property type="project" value="UniProtKB-KW"/>
</dbReference>
<dbReference type="InterPro" id="IPR009061">
    <property type="entry name" value="DNA-bd_dom_put_sf"/>
</dbReference>
<dbReference type="GO" id="GO:0003700">
    <property type="term" value="F:DNA-binding transcription factor activity"/>
    <property type="evidence" value="ECO:0007669"/>
    <property type="project" value="InterPro"/>
</dbReference>
<name>A0A0T5P913_9RHOB</name>
<evidence type="ECO:0000313" key="3">
    <source>
        <dbReference type="EMBL" id="KRS17702.1"/>
    </source>
</evidence>
<evidence type="ECO:0000313" key="4">
    <source>
        <dbReference type="EMBL" id="QEW24548.1"/>
    </source>
</evidence>
<dbReference type="STRING" id="540747.SAMN04488031_107119"/>
<dbReference type="PANTHER" id="PTHR30204:SF92">
    <property type="entry name" value="HTH-TYPE TRANSCRIPTIONAL REGULATOR ZNTR"/>
    <property type="match status" value="1"/>
</dbReference>
<dbReference type="AlphaFoldDB" id="A0A0T5P913"/>
<gene>
    <name evidence="4" type="primary">zntR_1</name>
    <name evidence="4" type="ORF">RIdsm_00328</name>
    <name evidence="3" type="ORF">XM52_11880</name>
</gene>
<keyword evidence="1" id="KW-0238">DNA-binding</keyword>
<keyword evidence="5" id="KW-1185">Reference proteome</keyword>
<evidence type="ECO:0000313" key="6">
    <source>
        <dbReference type="Proteomes" id="UP000325785"/>
    </source>
</evidence>
<evidence type="ECO:0000256" key="1">
    <source>
        <dbReference type="ARBA" id="ARBA00023125"/>
    </source>
</evidence>
<feature type="domain" description="HTH merR-type" evidence="2">
    <location>
        <begin position="1"/>
        <end position="70"/>
    </location>
</feature>
<organism evidence="3 5">
    <name type="scientific">Roseovarius indicus</name>
    <dbReference type="NCBI Taxonomy" id="540747"/>
    <lineage>
        <taxon>Bacteria</taxon>
        <taxon>Pseudomonadati</taxon>
        <taxon>Pseudomonadota</taxon>
        <taxon>Alphaproteobacteria</taxon>
        <taxon>Rhodobacterales</taxon>
        <taxon>Roseobacteraceae</taxon>
        <taxon>Roseovarius</taxon>
    </lineage>
</organism>
<dbReference type="PROSITE" id="PS50937">
    <property type="entry name" value="HTH_MERR_2"/>
    <property type="match status" value="1"/>
</dbReference>
<reference evidence="3 5" key="1">
    <citation type="submission" date="2015-04" db="EMBL/GenBank/DDBJ databases">
        <title>The draft genome sequence of Roseovarius indicus B108T.</title>
        <authorList>
            <person name="Li G."/>
            <person name="Lai Q."/>
            <person name="Shao Z."/>
            <person name="Yan P."/>
        </authorList>
    </citation>
    <scope>NUCLEOTIDE SEQUENCE [LARGE SCALE GENOMIC DNA]</scope>
    <source>
        <strain evidence="3 5">B108</strain>
    </source>
</reference>